<dbReference type="EMBL" id="SRXV01000003">
    <property type="protein sequence ID" value="TGY92185.1"/>
    <property type="molecule type" value="Genomic_DNA"/>
</dbReference>
<dbReference type="AlphaFoldDB" id="A0A4S2H8M0"/>
<name>A0A4S2H8M0_9PROT</name>
<dbReference type="RefSeq" id="WP_135945319.1">
    <property type="nucleotide sequence ID" value="NZ_BMEI01000003.1"/>
</dbReference>
<comment type="caution">
    <text evidence="1">The sequence shown here is derived from an EMBL/GenBank/DDBJ whole genome shotgun (WGS) entry which is preliminary data.</text>
</comment>
<accession>A0A4S2H8M0</accession>
<dbReference type="Proteomes" id="UP000305451">
    <property type="component" value="Unassembled WGS sequence"/>
</dbReference>
<gene>
    <name evidence="1" type="ORF">E5162_11030</name>
</gene>
<organism evidence="1 2">
    <name type="scientific">Marinicauda pacifica</name>
    <dbReference type="NCBI Taxonomy" id="1133559"/>
    <lineage>
        <taxon>Bacteria</taxon>
        <taxon>Pseudomonadati</taxon>
        <taxon>Pseudomonadota</taxon>
        <taxon>Alphaproteobacteria</taxon>
        <taxon>Maricaulales</taxon>
        <taxon>Maricaulaceae</taxon>
        <taxon>Marinicauda</taxon>
    </lineage>
</organism>
<dbReference type="OrthoDB" id="7634778at2"/>
<reference evidence="1 2" key="1">
    <citation type="journal article" date="2013" name="Int. J. Syst. Evol. Microbiol.">
        <title>Marinicauda pacifica gen. nov., sp. nov., a prosthecate alphaproteobacterium of the family Hyphomonadaceae isolated from deep seawater.</title>
        <authorList>
            <person name="Zhang X.Y."/>
            <person name="Li G.W."/>
            <person name="Wang C.S."/>
            <person name="Zhang Y.J."/>
            <person name="Xu X.W."/>
            <person name="Li H."/>
            <person name="Liu A."/>
            <person name="Liu C."/>
            <person name="Xie B.B."/>
            <person name="Qin Q.L."/>
            <person name="Xu Z."/>
            <person name="Chen X.L."/>
            <person name="Zhou B.C."/>
            <person name="Zhang Y.Z."/>
        </authorList>
    </citation>
    <scope>NUCLEOTIDE SEQUENCE [LARGE SCALE GENOMIC DNA]</scope>
    <source>
        <strain evidence="1 2">P-1 km-3</strain>
    </source>
</reference>
<protein>
    <submittedName>
        <fullName evidence="1">Uncharacterized protein</fullName>
    </submittedName>
</protein>
<evidence type="ECO:0000313" key="2">
    <source>
        <dbReference type="Proteomes" id="UP000305451"/>
    </source>
</evidence>
<keyword evidence="2" id="KW-1185">Reference proteome</keyword>
<proteinExistence type="predicted"/>
<sequence>MSTRITMIAIAGVAVVLLAVLGAGGPPRSSAWVEIQTGTIRLEFAGRESMFALSPDTRCWQDGCPSFAVRARLTGLFAAQRPQGEARRVQSLPPSQFER</sequence>
<evidence type="ECO:0000313" key="1">
    <source>
        <dbReference type="EMBL" id="TGY92185.1"/>
    </source>
</evidence>